<evidence type="ECO:0000256" key="7">
    <source>
        <dbReference type="ARBA" id="ARBA00023136"/>
    </source>
</evidence>
<evidence type="ECO:0000256" key="9">
    <source>
        <dbReference type="SAM" id="Phobius"/>
    </source>
</evidence>
<dbReference type="Pfam" id="PF03591">
    <property type="entry name" value="AzlC"/>
    <property type="match status" value="1"/>
</dbReference>
<dbReference type="InterPro" id="IPR011606">
    <property type="entry name" value="Brnchd-chn_aa_trnsp_permease"/>
</dbReference>
<name>A0A1G8YE54_9EURY</name>
<comment type="similarity">
    <text evidence="2">Belongs to the AzlC family.</text>
</comment>
<keyword evidence="11" id="KW-1185">Reference proteome</keyword>
<feature type="transmembrane region" description="Helical" evidence="9">
    <location>
        <begin position="72"/>
        <end position="92"/>
    </location>
</feature>
<reference evidence="11" key="1">
    <citation type="submission" date="2016-10" db="EMBL/GenBank/DDBJ databases">
        <authorList>
            <person name="Varghese N."/>
            <person name="Submissions S."/>
        </authorList>
    </citation>
    <scope>NUCLEOTIDE SEQUENCE [LARGE SCALE GENOMIC DNA]</scope>
    <source>
        <strain evidence="11">B4,CECT 8067,JCM 17497</strain>
    </source>
</reference>
<dbReference type="STRING" id="1095776.SAMN04515672_2124"/>
<feature type="transmembrane region" description="Helical" evidence="9">
    <location>
        <begin position="160"/>
        <end position="182"/>
    </location>
</feature>
<evidence type="ECO:0000256" key="3">
    <source>
        <dbReference type="ARBA" id="ARBA00022448"/>
    </source>
</evidence>
<feature type="compositionally biased region" description="Polar residues" evidence="8">
    <location>
        <begin position="1"/>
        <end position="18"/>
    </location>
</feature>
<feature type="transmembrane region" description="Helical" evidence="9">
    <location>
        <begin position="42"/>
        <end position="65"/>
    </location>
</feature>
<evidence type="ECO:0000313" key="11">
    <source>
        <dbReference type="Proteomes" id="UP000198882"/>
    </source>
</evidence>
<evidence type="ECO:0000256" key="2">
    <source>
        <dbReference type="ARBA" id="ARBA00010735"/>
    </source>
</evidence>
<dbReference type="GO" id="GO:0005886">
    <property type="term" value="C:plasma membrane"/>
    <property type="evidence" value="ECO:0007669"/>
    <property type="project" value="UniProtKB-SubCell"/>
</dbReference>
<dbReference type="Proteomes" id="UP000198882">
    <property type="component" value="Unassembled WGS sequence"/>
</dbReference>
<evidence type="ECO:0000256" key="6">
    <source>
        <dbReference type="ARBA" id="ARBA00022989"/>
    </source>
</evidence>
<evidence type="ECO:0000256" key="8">
    <source>
        <dbReference type="SAM" id="MobiDB-lite"/>
    </source>
</evidence>
<organism evidence="10 11">
    <name type="scientific">Natronorubrum texcoconense</name>
    <dbReference type="NCBI Taxonomy" id="1095776"/>
    <lineage>
        <taxon>Archaea</taxon>
        <taxon>Methanobacteriati</taxon>
        <taxon>Methanobacteriota</taxon>
        <taxon>Stenosarchaea group</taxon>
        <taxon>Halobacteria</taxon>
        <taxon>Halobacteriales</taxon>
        <taxon>Natrialbaceae</taxon>
        <taxon>Natronorubrum</taxon>
    </lineage>
</organism>
<evidence type="ECO:0000256" key="1">
    <source>
        <dbReference type="ARBA" id="ARBA00004651"/>
    </source>
</evidence>
<evidence type="ECO:0000313" key="10">
    <source>
        <dbReference type="EMBL" id="SDK00943.1"/>
    </source>
</evidence>
<keyword evidence="5 9" id="KW-0812">Transmembrane</keyword>
<dbReference type="RefSeq" id="WP_090305480.1">
    <property type="nucleotide sequence ID" value="NZ_FNFE01000002.1"/>
</dbReference>
<dbReference type="OrthoDB" id="170360at2157"/>
<feature type="region of interest" description="Disordered" evidence="8">
    <location>
        <begin position="1"/>
        <end position="32"/>
    </location>
</feature>
<accession>A0A1G8YE54</accession>
<protein>
    <submittedName>
        <fullName evidence="10">4-azaleucine resistance probable transporter AzlC</fullName>
    </submittedName>
</protein>
<gene>
    <name evidence="10" type="ORF">SAMN04515672_2124</name>
</gene>
<keyword evidence="4" id="KW-1003">Cell membrane</keyword>
<dbReference type="GO" id="GO:1903785">
    <property type="term" value="P:L-valine transmembrane transport"/>
    <property type="evidence" value="ECO:0007669"/>
    <property type="project" value="TreeGrafter"/>
</dbReference>
<dbReference type="PANTHER" id="PTHR34979">
    <property type="entry name" value="INNER MEMBRANE PROTEIN YGAZ"/>
    <property type="match status" value="1"/>
</dbReference>
<sequence length="258" mass="26959">MAMDSESSTDAPRESNPSVDDAGPERAPDTDEVTFGWEGIRAGFLTGIPIAIGVGGYGIAFGVLANQAGLSVAEAALMSATVLAGASQIIAVELWADPIPIAAIVATTFAVNLRYSLMGAALQPWFRHLSPTQIYGSLVMMADENWALTMREFQSGGGRGAFLLGSGIVLWLFWVGSTILGVLAGESVGDPDQYGFDFILAAVFVALAAELWEGRSTLVPWLVALGTSVVAANVLPGRWYILIGGLAAAAVEVMRHDG</sequence>
<evidence type="ECO:0000256" key="5">
    <source>
        <dbReference type="ARBA" id="ARBA00022692"/>
    </source>
</evidence>
<keyword evidence="3" id="KW-0813">Transport</keyword>
<evidence type="ECO:0000256" key="4">
    <source>
        <dbReference type="ARBA" id="ARBA00022475"/>
    </source>
</evidence>
<comment type="subcellular location">
    <subcellularLocation>
        <location evidence="1">Cell membrane</location>
        <topology evidence="1">Multi-pass membrane protein</topology>
    </subcellularLocation>
</comment>
<dbReference type="AlphaFoldDB" id="A0A1G8YE54"/>
<keyword evidence="6 9" id="KW-1133">Transmembrane helix</keyword>
<proteinExistence type="inferred from homology"/>
<feature type="transmembrane region" description="Helical" evidence="9">
    <location>
        <begin position="194"/>
        <end position="212"/>
    </location>
</feature>
<dbReference type="PANTHER" id="PTHR34979:SF1">
    <property type="entry name" value="INNER MEMBRANE PROTEIN YGAZ"/>
    <property type="match status" value="1"/>
</dbReference>
<keyword evidence="7 9" id="KW-0472">Membrane</keyword>
<feature type="transmembrane region" description="Helical" evidence="9">
    <location>
        <begin position="219"/>
        <end position="241"/>
    </location>
</feature>
<dbReference type="EMBL" id="FNFE01000002">
    <property type="protein sequence ID" value="SDK00943.1"/>
    <property type="molecule type" value="Genomic_DNA"/>
</dbReference>
<feature type="transmembrane region" description="Helical" evidence="9">
    <location>
        <begin position="98"/>
        <end position="117"/>
    </location>
</feature>